<evidence type="ECO:0000256" key="15">
    <source>
        <dbReference type="ARBA" id="ARBA00033028"/>
    </source>
</evidence>
<evidence type="ECO:0000256" key="14">
    <source>
        <dbReference type="ARBA" id="ARBA00031542"/>
    </source>
</evidence>
<evidence type="ECO:0000256" key="13">
    <source>
        <dbReference type="ARBA" id="ARBA00030948"/>
    </source>
</evidence>
<sequence>MKILAALLLLTVTVTVCVAVYWHDSPEPLRVQTPDVAEPVSHKPHVSEQRVSKPQLARSAQPPGPSQLPPSFSGTQVDGRLHADSAGNLIIDGDIRRVFDYFLASIGEESIDASVTRLRQYIQAQLPQPAAGRATQLLGQYLDYKRQLMVLENNHARQPDLDAMRARLQAVRQLRAGIFDDATHQAFFALEEAADSFTLERLAIRHDQTLNATDQGAALDRLRSNLPPELQDTVALQMQTELREQTLALQASGGGSMDLRIMRQRLVGNAATARLEALDSERREWQTRITTYQEEKKKILSSRGLGEADKRAAIDRLALDSFGESERLRLEAAERLLTTTDT</sequence>
<evidence type="ECO:0000256" key="1">
    <source>
        <dbReference type="ARBA" id="ARBA00003280"/>
    </source>
</evidence>
<dbReference type="GO" id="GO:0006457">
    <property type="term" value="P:protein folding"/>
    <property type="evidence" value="ECO:0007669"/>
    <property type="project" value="UniProtKB-UniRule"/>
</dbReference>
<dbReference type="HAMAP" id="MF_00790">
    <property type="entry name" value="Lipase_chap"/>
    <property type="match status" value="1"/>
</dbReference>
<keyword evidence="12 16" id="KW-0143">Chaperone</keyword>
<evidence type="ECO:0000313" key="19">
    <source>
        <dbReference type="Proteomes" id="UP000269774"/>
    </source>
</evidence>
<dbReference type="OrthoDB" id="7025807at2"/>
<evidence type="ECO:0000256" key="12">
    <source>
        <dbReference type="ARBA" id="ARBA00023186"/>
    </source>
</evidence>
<keyword evidence="10 16" id="KW-0443">Lipid metabolism</keyword>
<keyword evidence="9 16" id="KW-1133">Transmembrane helix</keyword>
<reference evidence="18 19" key="1">
    <citation type="submission" date="2018-10" db="EMBL/GenBank/DDBJ databases">
        <title>Pseudomonas zhaodongensis NEAU-ST5-21(T) genome.</title>
        <authorList>
            <person name="Peng J."/>
            <person name="Liu Z.-P."/>
        </authorList>
    </citation>
    <scope>NUCLEOTIDE SEQUENCE [LARGE SCALE GENOMIC DNA]</scope>
    <source>
        <strain evidence="18 19">NEAU-ST5-21</strain>
    </source>
</reference>
<name>A0A3M2HYT6_9GAMM</name>
<keyword evidence="6 16" id="KW-0997">Cell inner membrane</keyword>
<accession>A0A3M2HYT6</accession>
<dbReference type="InterPro" id="IPR004961">
    <property type="entry name" value="Lipase_chaperone"/>
</dbReference>
<dbReference type="GO" id="GO:0016042">
    <property type="term" value="P:lipid catabolic process"/>
    <property type="evidence" value="ECO:0007669"/>
    <property type="project" value="UniProtKB-UniRule"/>
</dbReference>
<keyword evidence="19" id="KW-1185">Reference proteome</keyword>
<evidence type="ECO:0000256" key="4">
    <source>
        <dbReference type="ARBA" id="ARBA00019692"/>
    </source>
</evidence>
<evidence type="ECO:0000256" key="11">
    <source>
        <dbReference type="ARBA" id="ARBA00023136"/>
    </source>
</evidence>
<evidence type="ECO:0000256" key="17">
    <source>
        <dbReference type="SAM" id="MobiDB-lite"/>
    </source>
</evidence>
<evidence type="ECO:0000256" key="6">
    <source>
        <dbReference type="ARBA" id="ARBA00022519"/>
    </source>
</evidence>
<proteinExistence type="inferred from homology"/>
<protein>
    <recommendedName>
        <fullName evidence="4 16">Lipase chaperone</fullName>
    </recommendedName>
    <alternativeName>
        <fullName evidence="16">Lipase activator protein</fullName>
    </alternativeName>
    <alternativeName>
        <fullName evidence="15 16">Lipase foldase</fullName>
    </alternativeName>
    <alternativeName>
        <fullName evidence="13 16">Lipase helper protein</fullName>
    </alternativeName>
    <alternativeName>
        <fullName evidence="14 16">Lipase modulator</fullName>
    </alternativeName>
</protein>
<dbReference type="SUPFAM" id="SSF158855">
    <property type="entry name" value="Lipase chaperone-like"/>
    <property type="match status" value="1"/>
</dbReference>
<evidence type="ECO:0000313" key="18">
    <source>
        <dbReference type="EMBL" id="RMH92072.1"/>
    </source>
</evidence>
<dbReference type="AlphaFoldDB" id="A0A3M2HYT6"/>
<comment type="caution">
    <text evidence="18">The sequence shown here is derived from an EMBL/GenBank/DDBJ whole genome shotgun (WGS) entry which is preliminary data.</text>
</comment>
<evidence type="ECO:0000256" key="3">
    <source>
        <dbReference type="ARBA" id="ARBA00010358"/>
    </source>
</evidence>
<evidence type="ECO:0000256" key="10">
    <source>
        <dbReference type="ARBA" id="ARBA00023098"/>
    </source>
</evidence>
<dbReference type="RefSeq" id="WP_122164027.1">
    <property type="nucleotide sequence ID" value="NZ_JAMOIB010000001.1"/>
</dbReference>
<evidence type="ECO:0000256" key="7">
    <source>
        <dbReference type="ARBA" id="ARBA00022692"/>
    </source>
</evidence>
<keyword evidence="7 16" id="KW-0812">Transmembrane</keyword>
<comment type="similarity">
    <text evidence="3 16">Belongs to the lipase chaperone family.</text>
</comment>
<dbReference type="EMBL" id="RFFM01000001">
    <property type="protein sequence ID" value="RMH92072.1"/>
    <property type="molecule type" value="Genomic_DNA"/>
</dbReference>
<dbReference type="NCBIfam" id="NF002334">
    <property type="entry name" value="PRK01294.1-2"/>
    <property type="match status" value="1"/>
</dbReference>
<dbReference type="Proteomes" id="UP000269774">
    <property type="component" value="Unassembled WGS sequence"/>
</dbReference>
<dbReference type="GO" id="GO:0005886">
    <property type="term" value="C:plasma membrane"/>
    <property type="evidence" value="ECO:0007669"/>
    <property type="project" value="UniProtKB-SubCell"/>
</dbReference>
<gene>
    <name evidence="16" type="primary">lifO</name>
    <name evidence="18" type="ORF">EA797_04905</name>
</gene>
<evidence type="ECO:0000256" key="9">
    <source>
        <dbReference type="ARBA" id="ARBA00022989"/>
    </source>
</evidence>
<keyword evidence="5 16" id="KW-1003">Cell membrane</keyword>
<evidence type="ECO:0000256" key="5">
    <source>
        <dbReference type="ARBA" id="ARBA00022475"/>
    </source>
</evidence>
<evidence type="ECO:0000256" key="2">
    <source>
        <dbReference type="ARBA" id="ARBA00004383"/>
    </source>
</evidence>
<dbReference type="GO" id="GO:0051082">
    <property type="term" value="F:unfolded protein binding"/>
    <property type="evidence" value="ECO:0007669"/>
    <property type="project" value="UniProtKB-UniRule"/>
</dbReference>
<dbReference type="Pfam" id="PF03280">
    <property type="entry name" value="Lipase_chap"/>
    <property type="match status" value="1"/>
</dbReference>
<feature type="region of interest" description="Disordered" evidence="17">
    <location>
        <begin position="39"/>
        <end position="77"/>
    </location>
</feature>
<organism evidence="18 19">
    <name type="scientific">Stutzerimonas zhaodongensis</name>
    <dbReference type="NCBI Taxonomy" id="1176257"/>
    <lineage>
        <taxon>Bacteria</taxon>
        <taxon>Pseudomonadati</taxon>
        <taxon>Pseudomonadota</taxon>
        <taxon>Gammaproteobacteria</taxon>
        <taxon>Pseudomonadales</taxon>
        <taxon>Pseudomonadaceae</taxon>
        <taxon>Stutzerimonas</taxon>
    </lineage>
</organism>
<evidence type="ECO:0000256" key="8">
    <source>
        <dbReference type="ARBA" id="ARBA00022963"/>
    </source>
</evidence>
<comment type="subcellular location">
    <subcellularLocation>
        <location evidence="2">Cell inner membrane</location>
        <topology evidence="2">Single-pass membrane protein</topology>
        <orientation evidence="2">Periplasmic side</orientation>
    </subcellularLocation>
</comment>
<comment type="function">
    <text evidence="1 16">May be involved in the folding of the extracellular lipase during its passage through the periplasm.</text>
</comment>
<evidence type="ECO:0000256" key="16">
    <source>
        <dbReference type="HAMAP-Rule" id="MF_00790"/>
    </source>
</evidence>
<keyword evidence="11 16" id="KW-0472">Membrane</keyword>
<keyword evidence="8 16" id="KW-0442">Lipid degradation</keyword>